<comment type="caution">
    <text evidence="2">The sequence shown here is derived from an EMBL/GenBank/DDBJ whole genome shotgun (WGS) entry which is preliminary data.</text>
</comment>
<dbReference type="EMBL" id="BMXL01000009">
    <property type="protein sequence ID" value="GHD25456.1"/>
    <property type="molecule type" value="Genomic_DNA"/>
</dbReference>
<evidence type="ECO:0000256" key="1">
    <source>
        <dbReference type="SAM" id="MobiDB-lite"/>
    </source>
</evidence>
<evidence type="ECO:0000313" key="2">
    <source>
        <dbReference type="EMBL" id="GHD25456.1"/>
    </source>
</evidence>
<dbReference type="Proteomes" id="UP000654947">
    <property type="component" value="Unassembled WGS sequence"/>
</dbReference>
<reference evidence="2 3" key="1">
    <citation type="journal article" date="2014" name="Int. J. Syst. Evol. Microbiol.">
        <title>Complete genome sequence of Corynebacterium casei LMG S-19264T (=DSM 44701T), isolated from a smear-ripened cheese.</title>
        <authorList>
            <consortium name="US DOE Joint Genome Institute (JGI-PGF)"/>
            <person name="Walter F."/>
            <person name="Albersmeier A."/>
            <person name="Kalinowski J."/>
            <person name="Ruckert C."/>
        </authorList>
    </citation>
    <scope>NUCLEOTIDE SEQUENCE [LARGE SCALE GENOMIC DNA]</scope>
    <source>
        <strain evidence="2 3">KCTC 19473</strain>
    </source>
</reference>
<organism evidence="2 3">
    <name type="scientific">Nocardiopsis kunsanensis</name>
    <dbReference type="NCBI Taxonomy" id="141693"/>
    <lineage>
        <taxon>Bacteria</taxon>
        <taxon>Bacillati</taxon>
        <taxon>Actinomycetota</taxon>
        <taxon>Actinomycetes</taxon>
        <taxon>Streptosporangiales</taxon>
        <taxon>Nocardiopsidaceae</taxon>
        <taxon>Nocardiopsis</taxon>
    </lineage>
</organism>
<keyword evidence="3" id="KW-1185">Reference proteome</keyword>
<name>A0A918XC96_9ACTN</name>
<protein>
    <submittedName>
        <fullName evidence="2">Uncharacterized protein</fullName>
    </submittedName>
</protein>
<feature type="region of interest" description="Disordered" evidence="1">
    <location>
        <begin position="1"/>
        <end position="21"/>
    </location>
</feature>
<gene>
    <name evidence="2" type="ORF">GCM10007147_22810</name>
</gene>
<dbReference type="RefSeq" id="WP_017577538.1">
    <property type="nucleotide sequence ID" value="NZ_BMXL01000009.1"/>
</dbReference>
<dbReference type="AlphaFoldDB" id="A0A918XC96"/>
<proteinExistence type="predicted"/>
<evidence type="ECO:0000313" key="3">
    <source>
        <dbReference type="Proteomes" id="UP000654947"/>
    </source>
</evidence>
<accession>A0A918XC96</accession>
<sequence length="128" mass="14257">MSHWRLNNPRSTRAKSALASRVKHKPRHAFCAERAITALLGELAPTATRRLNWSGSSEMTVMTVREDINVWCRDGQFFWNDLGRTFCHPASDPSGAAALLDPFSGTPQPSTYHFPHTVATPRRPMVAA</sequence>